<reference evidence="3 4" key="1">
    <citation type="submission" date="2017-03" db="EMBL/GenBank/DDBJ databases">
        <title>Genome sequencing of Shewanella japonica KCTC 22435.</title>
        <authorList>
            <person name="Kim K.M."/>
        </authorList>
    </citation>
    <scope>NUCLEOTIDE SEQUENCE [LARGE SCALE GENOMIC DNA]</scope>
    <source>
        <strain evidence="3 4">KCTC 22435</strain>
    </source>
</reference>
<dbReference type="InterPro" id="IPR052563">
    <property type="entry name" value="FliK"/>
</dbReference>
<sequence>MITNVSNLSAMASHSSSQPFSISSETQSDFEHESQGDMGFVMPLPSSLVSPDKNVVTLPQENVTVQNSAISHIPAHFISEIKQTPYLAGALSALTNEFDSKNPVALSLASEQVKSVLSELSLMQNSANSPSSISPELRDFLALLNQQVSQSSAPSQAQVNQLASGLPNGQQPTSVTTSLAPQSMQPAMEMHLNMAPAAAITPPVTDGVSTELDNINQVINQLSQTAAKTQATSQWGPVSVSQSAPMLQQSNELLSPLRDQLRFQIDQQIKSAELRLDPPELGKVELNIRLDGDRLHIQMHAANNSVRDALQMGLERLRHDLEMEHGGQIDFEMSDTSSEQQHTSRDAIAQQFISEEANQQHEQQDVSSLTQSDSLKPEQVDLLA</sequence>
<dbReference type="PANTHER" id="PTHR37533:SF2">
    <property type="entry name" value="FLAGELLAR HOOK-LENGTH CONTROL PROTEIN"/>
    <property type="match status" value="1"/>
</dbReference>
<feature type="compositionally biased region" description="Polar residues" evidence="1">
    <location>
        <begin position="365"/>
        <end position="374"/>
    </location>
</feature>
<keyword evidence="3" id="KW-0969">Cilium</keyword>
<proteinExistence type="predicted"/>
<keyword evidence="3" id="KW-0282">Flagellum</keyword>
<organism evidence="3 4">
    <name type="scientific">Shewanella japonica</name>
    <dbReference type="NCBI Taxonomy" id="93973"/>
    <lineage>
        <taxon>Bacteria</taxon>
        <taxon>Pseudomonadati</taxon>
        <taxon>Pseudomonadota</taxon>
        <taxon>Gammaproteobacteria</taxon>
        <taxon>Alteromonadales</taxon>
        <taxon>Shewanellaceae</taxon>
        <taxon>Shewanella</taxon>
    </lineage>
</organism>
<evidence type="ECO:0000256" key="1">
    <source>
        <dbReference type="SAM" id="MobiDB-lite"/>
    </source>
</evidence>
<feature type="compositionally biased region" description="Polar residues" evidence="1">
    <location>
        <begin position="167"/>
        <end position="179"/>
    </location>
</feature>
<feature type="compositionally biased region" description="Low complexity" evidence="1">
    <location>
        <begin position="15"/>
        <end position="27"/>
    </location>
</feature>
<protein>
    <submittedName>
        <fullName evidence="3">Flagellar hook-length control protein FliK</fullName>
    </submittedName>
</protein>
<feature type="domain" description="Flagellar hook-length control protein-like C-terminal" evidence="2">
    <location>
        <begin position="260"/>
        <end position="341"/>
    </location>
</feature>
<dbReference type="Gene3D" id="3.30.750.140">
    <property type="match status" value="1"/>
</dbReference>
<feature type="region of interest" description="Disordered" evidence="1">
    <location>
        <begin position="355"/>
        <end position="384"/>
    </location>
</feature>
<keyword evidence="4" id="KW-1185">Reference proteome</keyword>
<evidence type="ECO:0000259" key="2">
    <source>
        <dbReference type="Pfam" id="PF02120"/>
    </source>
</evidence>
<feature type="region of interest" description="Disordered" evidence="1">
    <location>
        <begin position="15"/>
        <end position="37"/>
    </location>
</feature>
<evidence type="ECO:0000313" key="3">
    <source>
        <dbReference type="EMBL" id="ARD20619.1"/>
    </source>
</evidence>
<feature type="region of interest" description="Disordered" evidence="1">
    <location>
        <begin position="154"/>
        <end position="179"/>
    </location>
</feature>
<dbReference type="InterPro" id="IPR038610">
    <property type="entry name" value="FliK-like_C_sf"/>
</dbReference>
<dbReference type="EMBL" id="CP020472">
    <property type="protein sequence ID" value="ARD20619.1"/>
    <property type="molecule type" value="Genomic_DNA"/>
</dbReference>
<gene>
    <name evidence="3" type="ORF">SJ2017_0271</name>
</gene>
<dbReference type="RefSeq" id="WP_080914648.1">
    <property type="nucleotide sequence ID" value="NZ_CP020472.1"/>
</dbReference>
<dbReference type="Pfam" id="PF02120">
    <property type="entry name" value="Flg_hook"/>
    <property type="match status" value="1"/>
</dbReference>
<dbReference type="PANTHER" id="PTHR37533">
    <property type="entry name" value="FLAGELLAR HOOK-LENGTH CONTROL PROTEIN"/>
    <property type="match status" value="1"/>
</dbReference>
<dbReference type="CDD" id="cd17470">
    <property type="entry name" value="T3SS_Flik_C"/>
    <property type="match status" value="1"/>
</dbReference>
<keyword evidence="3" id="KW-0966">Cell projection</keyword>
<dbReference type="Proteomes" id="UP000191820">
    <property type="component" value="Chromosome"/>
</dbReference>
<feature type="compositionally biased region" description="Basic and acidic residues" evidence="1">
    <location>
        <begin position="375"/>
        <end position="384"/>
    </location>
</feature>
<name>A0ABN4YD24_9GAMM</name>
<accession>A0ABN4YD24</accession>
<evidence type="ECO:0000313" key="4">
    <source>
        <dbReference type="Proteomes" id="UP000191820"/>
    </source>
</evidence>
<dbReference type="InterPro" id="IPR021136">
    <property type="entry name" value="Flagellar_hook_control-like_C"/>
</dbReference>